<evidence type="ECO:0000313" key="2">
    <source>
        <dbReference type="Proteomes" id="UP000028194"/>
    </source>
</evidence>
<keyword evidence="2" id="KW-1185">Reference proteome</keyword>
<accession>A0A075MUS5</accession>
<sequence>MLQSFYTEFAAKLASDMHNVTHGHNSYVRADYEED</sequence>
<dbReference type="STRING" id="1459636.NTE_03388"/>
<evidence type="ECO:0000313" key="1">
    <source>
        <dbReference type="EMBL" id="AIF85416.1"/>
    </source>
</evidence>
<protein>
    <submittedName>
        <fullName evidence="1">Uncharacterized protein</fullName>
    </submittedName>
</protein>
<reference evidence="1 2" key="1">
    <citation type="journal article" date="2014" name="PLoS ONE">
        <title>Genome Sequence of Candidatus Nitrososphaera evergladensis from Group I.1b Enriched from Everglades Soil Reveals Novel Genomic Features of the Ammonia-Oxidizing Archaea.</title>
        <authorList>
            <person name="Zhalnina K.V."/>
            <person name="Dias R."/>
            <person name="Leonard M.T."/>
            <person name="Dorr de Quadros P."/>
            <person name="Camargo F.A."/>
            <person name="Drew J.C."/>
            <person name="Farmerie W.G."/>
            <person name="Daroub S.H."/>
            <person name="Triplett E.W."/>
        </authorList>
    </citation>
    <scope>NUCLEOTIDE SEQUENCE [LARGE SCALE GENOMIC DNA]</scope>
    <source>
        <strain evidence="1 2">SR1</strain>
    </source>
</reference>
<dbReference type="HOGENOM" id="CLU_3362471_0_0_2"/>
<dbReference type="KEGG" id="nev:NTE_03388"/>
<dbReference type="AlphaFoldDB" id="A0A075MUS5"/>
<dbReference type="Proteomes" id="UP000028194">
    <property type="component" value="Chromosome"/>
</dbReference>
<gene>
    <name evidence="1" type="ORF">NTE_03388</name>
</gene>
<organism evidence="1 2">
    <name type="scientific">Candidatus Nitrososphaera evergladensis SR1</name>
    <dbReference type="NCBI Taxonomy" id="1459636"/>
    <lineage>
        <taxon>Archaea</taxon>
        <taxon>Nitrososphaerota</taxon>
        <taxon>Nitrososphaeria</taxon>
        <taxon>Nitrososphaerales</taxon>
        <taxon>Nitrososphaeraceae</taxon>
        <taxon>Nitrososphaera</taxon>
    </lineage>
</organism>
<name>A0A075MUS5_9ARCH</name>
<dbReference type="EMBL" id="CP007174">
    <property type="protein sequence ID" value="AIF85416.1"/>
    <property type="molecule type" value="Genomic_DNA"/>
</dbReference>
<proteinExistence type="predicted"/>